<feature type="transmembrane region" description="Helical" evidence="1">
    <location>
        <begin position="87"/>
        <end position="109"/>
    </location>
</feature>
<sequence>MPRSLLLGFVAGFVAVLVFHQGTAFLLHHLGNDIPAVVSVFGKTSAPFAMAPTKPLGVPMVLSQAFWGGVWGMVLTLILVTLRPPAILFSTLFGALALTAVAVSLVPWLKGLPTWNGAIPWRGLLYNGAWGFGVALMLLRPLGLRR</sequence>
<dbReference type="AlphaFoldDB" id="A0A4R5QJH5"/>
<reference evidence="2 3" key="1">
    <citation type="journal article" date="2016" name="J. Microbiol.">
        <title>Dankookia rubra gen. nov., sp. nov., an alphaproteobacterium isolated from sediment of a shallow stream.</title>
        <authorList>
            <person name="Kim W.H."/>
            <person name="Kim D.H."/>
            <person name="Kang K."/>
            <person name="Ahn T.Y."/>
        </authorList>
    </citation>
    <scope>NUCLEOTIDE SEQUENCE [LARGE SCALE GENOMIC DNA]</scope>
    <source>
        <strain evidence="2 3">JCM30602</strain>
    </source>
</reference>
<comment type="caution">
    <text evidence="2">The sequence shown here is derived from an EMBL/GenBank/DDBJ whole genome shotgun (WGS) entry which is preliminary data.</text>
</comment>
<protein>
    <recommendedName>
        <fullName evidence="4">DUF1761 domain-containing protein</fullName>
    </recommendedName>
</protein>
<feature type="transmembrane region" description="Helical" evidence="1">
    <location>
        <begin position="60"/>
        <end position="80"/>
    </location>
</feature>
<name>A0A4R5QJH5_9PROT</name>
<dbReference type="Proteomes" id="UP000295096">
    <property type="component" value="Unassembled WGS sequence"/>
</dbReference>
<evidence type="ECO:0000313" key="3">
    <source>
        <dbReference type="Proteomes" id="UP000295096"/>
    </source>
</evidence>
<gene>
    <name evidence="2" type="ORF">E2C06_08350</name>
</gene>
<keyword evidence="1" id="KW-1133">Transmembrane helix</keyword>
<feature type="transmembrane region" description="Helical" evidence="1">
    <location>
        <begin position="121"/>
        <end position="139"/>
    </location>
</feature>
<evidence type="ECO:0000256" key="1">
    <source>
        <dbReference type="SAM" id="Phobius"/>
    </source>
</evidence>
<accession>A0A4R5QJH5</accession>
<organism evidence="2 3">
    <name type="scientific">Dankookia rubra</name>
    <dbReference type="NCBI Taxonomy" id="1442381"/>
    <lineage>
        <taxon>Bacteria</taxon>
        <taxon>Pseudomonadati</taxon>
        <taxon>Pseudomonadota</taxon>
        <taxon>Alphaproteobacteria</taxon>
        <taxon>Acetobacterales</taxon>
        <taxon>Roseomonadaceae</taxon>
        <taxon>Dankookia</taxon>
    </lineage>
</organism>
<dbReference type="OrthoDB" id="7361074at2"/>
<dbReference type="EMBL" id="SMSJ01000007">
    <property type="protein sequence ID" value="TDH62998.1"/>
    <property type="molecule type" value="Genomic_DNA"/>
</dbReference>
<evidence type="ECO:0008006" key="4">
    <source>
        <dbReference type="Google" id="ProtNLM"/>
    </source>
</evidence>
<keyword evidence="1" id="KW-0812">Transmembrane</keyword>
<keyword evidence="1" id="KW-0472">Membrane</keyword>
<dbReference type="RefSeq" id="WP_133288144.1">
    <property type="nucleotide sequence ID" value="NZ_SMSJ01000007.1"/>
</dbReference>
<evidence type="ECO:0000313" key="2">
    <source>
        <dbReference type="EMBL" id="TDH62998.1"/>
    </source>
</evidence>
<keyword evidence="3" id="KW-1185">Reference proteome</keyword>
<proteinExistence type="predicted"/>